<evidence type="ECO:0000256" key="4">
    <source>
        <dbReference type="ARBA" id="ARBA00022475"/>
    </source>
</evidence>
<dbReference type="InterPro" id="IPR010065">
    <property type="entry name" value="AA_ABC_transptr_permease_3TM"/>
</dbReference>
<name>A0A381QI61_9ZZZZ</name>
<comment type="similarity">
    <text evidence="2">Belongs to the binding-protein-dependent transport system permease family. HisMQ subfamily.</text>
</comment>
<dbReference type="EMBL" id="UINC01001372">
    <property type="protein sequence ID" value="SUZ79011.1"/>
    <property type="molecule type" value="Genomic_DNA"/>
</dbReference>
<dbReference type="NCBIfam" id="TIGR01726">
    <property type="entry name" value="HEQRo_perm_3TM"/>
    <property type="match status" value="1"/>
</dbReference>
<dbReference type="PROSITE" id="PS50928">
    <property type="entry name" value="ABC_TM1"/>
    <property type="match status" value="1"/>
</dbReference>
<keyword evidence="6" id="KW-0029">Amino-acid transport</keyword>
<evidence type="ECO:0000256" key="1">
    <source>
        <dbReference type="ARBA" id="ARBA00004651"/>
    </source>
</evidence>
<dbReference type="PANTHER" id="PTHR30614">
    <property type="entry name" value="MEMBRANE COMPONENT OF AMINO ACID ABC TRANSPORTER"/>
    <property type="match status" value="1"/>
</dbReference>
<evidence type="ECO:0000256" key="3">
    <source>
        <dbReference type="ARBA" id="ARBA00022448"/>
    </source>
</evidence>
<comment type="subcellular location">
    <subcellularLocation>
        <location evidence="1">Cell membrane</location>
        <topology evidence="1">Multi-pass membrane protein</topology>
    </subcellularLocation>
</comment>
<accession>A0A381QI61</accession>
<feature type="domain" description="ABC transmembrane type-1" evidence="10">
    <location>
        <begin position="89"/>
        <end position="496"/>
    </location>
</feature>
<dbReference type="GO" id="GO:0022857">
    <property type="term" value="F:transmembrane transporter activity"/>
    <property type="evidence" value="ECO:0007669"/>
    <property type="project" value="InterPro"/>
</dbReference>
<feature type="transmembrane region" description="Helical" evidence="9">
    <location>
        <begin position="132"/>
        <end position="151"/>
    </location>
</feature>
<keyword evidence="7 9" id="KW-1133">Transmembrane helix</keyword>
<evidence type="ECO:0000256" key="6">
    <source>
        <dbReference type="ARBA" id="ARBA00022970"/>
    </source>
</evidence>
<dbReference type="CDD" id="cd06261">
    <property type="entry name" value="TM_PBP2"/>
    <property type="match status" value="2"/>
</dbReference>
<feature type="transmembrane region" description="Helical" evidence="9">
    <location>
        <begin position="480"/>
        <end position="499"/>
    </location>
</feature>
<evidence type="ECO:0000256" key="9">
    <source>
        <dbReference type="SAM" id="Phobius"/>
    </source>
</evidence>
<feature type="transmembrane region" description="Helical" evidence="9">
    <location>
        <begin position="183"/>
        <end position="200"/>
    </location>
</feature>
<organism evidence="11">
    <name type="scientific">marine metagenome</name>
    <dbReference type="NCBI Taxonomy" id="408172"/>
    <lineage>
        <taxon>unclassified sequences</taxon>
        <taxon>metagenomes</taxon>
        <taxon>ecological metagenomes</taxon>
    </lineage>
</organism>
<dbReference type="InterPro" id="IPR043429">
    <property type="entry name" value="ArtM/GltK/GlnP/TcyL/YhdX-like"/>
</dbReference>
<keyword evidence="8 9" id="KW-0472">Membrane</keyword>
<dbReference type="InterPro" id="IPR000515">
    <property type="entry name" value="MetI-like"/>
</dbReference>
<evidence type="ECO:0000259" key="10">
    <source>
        <dbReference type="PROSITE" id="PS50928"/>
    </source>
</evidence>
<gene>
    <name evidence="11" type="ORF">METZ01_LOCUS31865</name>
</gene>
<evidence type="ECO:0000256" key="2">
    <source>
        <dbReference type="ARBA" id="ARBA00010072"/>
    </source>
</evidence>
<dbReference type="GO" id="GO:0043190">
    <property type="term" value="C:ATP-binding cassette (ABC) transporter complex"/>
    <property type="evidence" value="ECO:0007669"/>
    <property type="project" value="InterPro"/>
</dbReference>
<dbReference type="InterPro" id="IPR035906">
    <property type="entry name" value="MetI-like_sf"/>
</dbReference>
<feature type="transmembrane region" description="Helical" evidence="9">
    <location>
        <begin position="93"/>
        <end position="112"/>
    </location>
</feature>
<feature type="transmembrane region" description="Helical" evidence="9">
    <location>
        <begin position="298"/>
        <end position="319"/>
    </location>
</feature>
<protein>
    <recommendedName>
        <fullName evidence="10">ABC transmembrane type-1 domain-containing protein</fullName>
    </recommendedName>
</protein>
<keyword evidence="3" id="KW-0813">Transport</keyword>
<dbReference type="Pfam" id="PF00528">
    <property type="entry name" value="BPD_transp_1"/>
    <property type="match status" value="1"/>
</dbReference>
<sequence length="508" mass="55114">VASTPPPSIHHERPPLYRDVTVVKWVVQIVALLLVLGTLWFLADQAGDNLRASNVPTDYDFLSVNPGIDLSSGIDTDPDTGGRALWVGMVNTLRMAAAGIAVATLLGVLVGLSRLSNNWLLRKLGTVFVESLRNVPLLVQILFYGAVFASLDRVSKDVGPINGWFHISNKGLSMPRVHIADGFYQWMIVLIIGLVCANFLRKRRVAQQDVTGSETYPILSAFGVVVFFGIVGWFVHPIFGFIGSIFNGVASVISSVPENILQILIAVVSLGAGAFWIRGFLNSRRTPAGLAKLTDDDYFRMIFAAAGGVIGALFFLVLWPGLSSWILNSGRDLFEVLGDKFGNGRSGRPVDVDLPDIVQSGKFPNYGPSGLNFSIGFAAVFFGVVFYTAAFIAEIVRGGILAVPKGQTEAAAALGLRRSTALRRVIIPQAARVMLPPLGNQYLNLTKNTSLAIAVGYSDIVQVGQTVYNQTGKTLPVVSIWMFFYLSCSLSISVIVNFFNVRMRIVER</sequence>
<reference evidence="11" key="1">
    <citation type="submission" date="2018-05" db="EMBL/GenBank/DDBJ databases">
        <authorList>
            <person name="Lanie J.A."/>
            <person name="Ng W.-L."/>
            <person name="Kazmierczak K.M."/>
            <person name="Andrzejewski T.M."/>
            <person name="Davidsen T.M."/>
            <person name="Wayne K.J."/>
            <person name="Tettelin H."/>
            <person name="Glass J.I."/>
            <person name="Rusch D."/>
            <person name="Podicherti R."/>
            <person name="Tsui H.-C.T."/>
            <person name="Winkler M.E."/>
        </authorList>
    </citation>
    <scope>NUCLEOTIDE SEQUENCE</scope>
</reference>
<evidence type="ECO:0000256" key="5">
    <source>
        <dbReference type="ARBA" id="ARBA00022692"/>
    </source>
</evidence>
<dbReference type="AlphaFoldDB" id="A0A381QI61"/>
<dbReference type="GO" id="GO:0006865">
    <property type="term" value="P:amino acid transport"/>
    <property type="evidence" value="ECO:0007669"/>
    <property type="project" value="UniProtKB-KW"/>
</dbReference>
<dbReference type="SUPFAM" id="SSF161098">
    <property type="entry name" value="MetI-like"/>
    <property type="match status" value="1"/>
</dbReference>
<evidence type="ECO:0000313" key="11">
    <source>
        <dbReference type="EMBL" id="SUZ79011.1"/>
    </source>
</evidence>
<feature type="transmembrane region" description="Helical" evidence="9">
    <location>
        <begin position="22"/>
        <end position="43"/>
    </location>
</feature>
<feature type="transmembrane region" description="Helical" evidence="9">
    <location>
        <begin position="259"/>
        <end position="277"/>
    </location>
</feature>
<keyword evidence="4" id="KW-1003">Cell membrane</keyword>
<feature type="transmembrane region" description="Helical" evidence="9">
    <location>
        <begin position="221"/>
        <end position="247"/>
    </location>
</feature>
<dbReference type="Gene3D" id="1.10.3720.10">
    <property type="entry name" value="MetI-like"/>
    <property type="match status" value="2"/>
</dbReference>
<feature type="transmembrane region" description="Helical" evidence="9">
    <location>
        <begin position="373"/>
        <end position="396"/>
    </location>
</feature>
<evidence type="ECO:0000256" key="7">
    <source>
        <dbReference type="ARBA" id="ARBA00022989"/>
    </source>
</evidence>
<proteinExistence type="inferred from homology"/>
<dbReference type="PANTHER" id="PTHR30614:SF37">
    <property type="entry name" value="AMINO-ACID ABC TRANSPORTER PERMEASE PROTEIN YHDX-RELATED"/>
    <property type="match status" value="1"/>
</dbReference>
<evidence type="ECO:0000256" key="8">
    <source>
        <dbReference type="ARBA" id="ARBA00023136"/>
    </source>
</evidence>
<feature type="non-terminal residue" evidence="11">
    <location>
        <position position="1"/>
    </location>
</feature>
<keyword evidence="5 9" id="KW-0812">Transmembrane</keyword>